<comment type="similarity">
    <text evidence="2">Belongs to the prokaryotic/mitochondrial release factor family. Mitochondrion-specific ribosomal protein mL62 subfamily.</text>
</comment>
<dbReference type="EMBL" id="CADEPM010000003">
    <property type="protein sequence ID" value="CAB3401519.1"/>
    <property type="molecule type" value="Genomic_DNA"/>
</dbReference>
<comment type="caution">
    <text evidence="6">The sequence shown here is derived from an EMBL/GenBank/DDBJ whole genome shotgun (WGS) entry which is preliminary data.</text>
</comment>
<evidence type="ECO:0000313" key="6">
    <source>
        <dbReference type="EMBL" id="CAB3401519.1"/>
    </source>
</evidence>
<evidence type="ECO:0000313" key="7">
    <source>
        <dbReference type="Proteomes" id="UP000494206"/>
    </source>
</evidence>
<sequence>MLRSLRKLPQLRQIQSTASCATQTFNGVIPTERIAKRFSLSSGPGGQNVQKNATKAEIRFNVDEAEWLSDELRRAIAEKFAHRINSRGELIIDSDRTRERHLNLADCFDKLRSEIYAIQENLAKRQTTEDDTRILRQRAAISAQRRLAEKRKLSEKKVSRRSAAVEL</sequence>
<keyword evidence="7" id="KW-1185">Reference proteome</keyword>
<dbReference type="GO" id="GO:0070126">
    <property type="term" value="P:mitochondrial translational termination"/>
    <property type="evidence" value="ECO:0007669"/>
    <property type="project" value="TreeGrafter"/>
</dbReference>
<dbReference type="GO" id="GO:0016150">
    <property type="term" value="F:translation release factor activity, codon nonspecific"/>
    <property type="evidence" value="ECO:0007669"/>
    <property type="project" value="TreeGrafter"/>
</dbReference>
<dbReference type="GO" id="GO:0004045">
    <property type="term" value="F:peptidyl-tRNA hydrolase activity"/>
    <property type="evidence" value="ECO:0007669"/>
    <property type="project" value="UniProtKB-EC"/>
</dbReference>
<dbReference type="Gene3D" id="3.30.160.20">
    <property type="match status" value="1"/>
</dbReference>
<name>A0A8S1ECX5_9PELO</name>
<dbReference type="InterPro" id="IPR000352">
    <property type="entry name" value="Pep_chain_release_fac_I"/>
</dbReference>
<dbReference type="GO" id="GO:0005762">
    <property type="term" value="C:mitochondrial large ribosomal subunit"/>
    <property type="evidence" value="ECO:0007669"/>
    <property type="project" value="TreeGrafter"/>
</dbReference>
<dbReference type="FunFam" id="3.30.160.20:FF:000046">
    <property type="entry name" value="Peptidyl-tRNA hydrolase ICT1"/>
    <property type="match status" value="1"/>
</dbReference>
<evidence type="ECO:0000256" key="2">
    <source>
        <dbReference type="ARBA" id="ARBA00038225"/>
    </source>
</evidence>
<evidence type="ECO:0000256" key="3">
    <source>
        <dbReference type="ARBA" id="ARBA00039441"/>
    </source>
</evidence>
<proteinExistence type="inferred from homology"/>
<evidence type="ECO:0000256" key="1">
    <source>
        <dbReference type="ARBA" id="ARBA00013260"/>
    </source>
</evidence>
<accession>A0A8S1ECX5</accession>
<reference evidence="6 7" key="1">
    <citation type="submission" date="2020-04" db="EMBL/GenBank/DDBJ databases">
        <authorList>
            <person name="Laetsch R D."/>
            <person name="Stevens L."/>
            <person name="Kumar S."/>
            <person name="Blaxter L. M."/>
        </authorList>
    </citation>
    <scope>NUCLEOTIDE SEQUENCE [LARGE SCALE GENOMIC DNA]</scope>
</reference>
<dbReference type="PANTHER" id="PTHR11075">
    <property type="entry name" value="PEPTIDE CHAIN RELEASE FACTOR"/>
    <property type="match status" value="1"/>
</dbReference>
<dbReference type="SUPFAM" id="SSF110916">
    <property type="entry name" value="Peptidyl-tRNA hydrolase domain-like"/>
    <property type="match status" value="1"/>
</dbReference>
<dbReference type="OrthoDB" id="270639at2759"/>
<dbReference type="Pfam" id="PF00472">
    <property type="entry name" value="RF-1"/>
    <property type="match status" value="1"/>
</dbReference>
<dbReference type="AlphaFoldDB" id="A0A8S1ECX5"/>
<gene>
    <name evidence="6" type="ORF">CBOVIS_LOCUS4258</name>
</gene>
<dbReference type="EC" id="3.1.1.29" evidence="1"/>
<organism evidence="6 7">
    <name type="scientific">Caenorhabditis bovis</name>
    <dbReference type="NCBI Taxonomy" id="2654633"/>
    <lineage>
        <taxon>Eukaryota</taxon>
        <taxon>Metazoa</taxon>
        <taxon>Ecdysozoa</taxon>
        <taxon>Nematoda</taxon>
        <taxon>Chromadorea</taxon>
        <taxon>Rhabditida</taxon>
        <taxon>Rhabditina</taxon>
        <taxon>Rhabditomorpha</taxon>
        <taxon>Rhabditoidea</taxon>
        <taxon>Rhabditidae</taxon>
        <taxon>Peloderinae</taxon>
        <taxon>Caenorhabditis</taxon>
    </lineage>
</organism>
<dbReference type="InterPro" id="IPR052104">
    <property type="entry name" value="Mito_Release_Factor_mL62"/>
</dbReference>
<evidence type="ECO:0000259" key="5">
    <source>
        <dbReference type="Pfam" id="PF00472"/>
    </source>
</evidence>
<protein>
    <recommendedName>
        <fullName evidence="3">Large ribosomal subunit protein mL62</fullName>
        <ecNumber evidence="1">3.1.1.29</ecNumber>
    </recommendedName>
    <alternativeName>
        <fullName evidence="4">Peptidyl-tRNA hydrolase ICT1, mitochondrial</fullName>
    </alternativeName>
</protein>
<dbReference type="PANTHER" id="PTHR11075:SF54">
    <property type="entry name" value="LARGE RIBOSOMAL SUBUNIT PROTEIN ML62"/>
    <property type="match status" value="1"/>
</dbReference>
<evidence type="ECO:0000256" key="4">
    <source>
        <dbReference type="ARBA" id="ARBA00041531"/>
    </source>
</evidence>
<dbReference type="Proteomes" id="UP000494206">
    <property type="component" value="Unassembled WGS sequence"/>
</dbReference>
<feature type="domain" description="Prokaryotic-type class I peptide chain release factors" evidence="5">
    <location>
        <begin position="28"/>
        <end position="157"/>
    </location>
</feature>